<reference evidence="2 3" key="1">
    <citation type="journal article" date="2015" name="Int. J. Syst. Evol. Microbiol.">
        <title>Gemmobacter intermedius sp. nov., isolated from a white stork (Ciconia ciconia).</title>
        <authorList>
            <person name="Kampfer P."/>
            <person name="Jerzak L."/>
            <person name="Wilharm G."/>
            <person name="Golke J."/>
            <person name="Busse H.J."/>
            <person name="Glaeser S.P."/>
        </authorList>
    </citation>
    <scope>NUCLEOTIDE SEQUENCE [LARGE SCALE GENOMIC DNA]</scope>
    <source>
        <strain evidence="2 3">119/4</strain>
    </source>
</reference>
<proteinExistence type="predicted"/>
<evidence type="ECO:0000313" key="2">
    <source>
        <dbReference type="EMBL" id="RWY44610.1"/>
    </source>
</evidence>
<dbReference type="Proteomes" id="UP000287168">
    <property type="component" value="Unassembled WGS sequence"/>
</dbReference>
<keyword evidence="2" id="KW-0808">Transferase</keyword>
<name>A0A3S3V2P5_9RHOB</name>
<dbReference type="AlphaFoldDB" id="A0A3S3V2P5"/>
<evidence type="ECO:0000313" key="3">
    <source>
        <dbReference type="Proteomes" id="UP000287168"/>
    </source>
</evidence>
<comment type="caution">
    <text evidence="2">The sequence shown here is derived from an EMBL/GenBank/DDBJ whole genome shotgun (WGS) entry which is preliminary data.</text>
</comment>
<protein>
    <submittedName>
        <fullName evidence="2">Aryl-sulfate sulfotransferase</fullName>
    </submittedName>
</protein>
<evidence type="ECO:0000259" key="1">
    <source>
        <dbReference type="Pfam" id="PF13467"/>
    </source>
</evidence>
<organism evidence="2 3">
    <name type="scientific">Falsigemmobacter intermedius</name>
    <dbReference type="NCBI Taxonomy" id="1553448"/>
    <lineage>
        <taxon>Bacteria</taxon>
        <taxon>Pseudomonadati</taxon>
        <taxon>Pseudomonadota</taxon>
        <taxon>Alphaproteobacteria</taxon>
        <taxon>Rhodobacterales</taxon>
        <taxon>Paracoccaceae</taxon>
        <taxon>Falsigemmobacter</taxon>
    </lineage>
</organism>
<keyword evidence="3" id="KW-1185">Reference proteome</keyword>
<dbReference type="Gene3D" id="1.10.3990.20">
    <property type="entry name" value="protein bp1543"/>
    <property type="match status" value="1"/>
</dbReference>
<accession>A0A3S3V2P5</accession>
<gene>
    <name evidence="2" type="ORF">EP867_01280</name>
</gene>
<dbReference type="InterPro" id="IPR038268">
    <property type="entry name" value="RHH_sf"/>
</dbReference>
<dbReference type="RefSeq" id="WP_128486410.1">
    <property type="nucleotide sequence ID" value="NZ_JBHLXB010000026.1"/>
</dbReference>
<dbReference type="GO" id="GO:0016740">
    <property type="term" value="F:transferase activity"/>
    <property type="evidence" value="ECO:0007669"/>
    <property type="project" value="UniProtKB-KW"/>
</dbReference>
<sequence>MSDRPVKRSLTLHGHRTSVSLETPFWEALQEIAAERKISLAKLAAEIDDTRGTGAGLATALRIFILEHYRALAAQAAEKAE</sequence>
<dbReference type="InterPro" id="IPR027373">
    <property type="entry name" value="RHH_dom"/>
</dbReference>
<dbReference type="EMBL" id="SBLC01000002">
    <property type="protein sequence ID" value="RWY44610.1"/>
    <property type="molecule type" value="Genomic_DNA"/>
</dbReference>
<dbReference type="Pfam" id="PF13467">
    <property type="entry name" value="RHH_4"/>
    <property type="match status" value="1"/>
</dbReference>
<feature type="domain" description="Ribbon-helix-helix" evidence="1">
    <location>
        <begin position="5"/>
        <end position="69"/>
    </location>
</feature>
<dbReference type="OrthoDB" id="7477016at2"/>